<accession>A0A8J3FVU3</accession>
<reference evidence="1" key="1">
    <citation type="journal article" date="2014" name="Int. J. Syst. Evol. Microbiol.">
        <title>Complete genome sequence of Corynebacterium casei LMG S-19264T (=DSM 44701T), isolated from a smear-ripened cheese.</title>
        <authorList>
            <consortium name="US DOE Joint Genome Institute (JGI-PGF)"/>
            <person name="Walter F."/>
            <person name="Albersmeier A."/>
            <person name="Kalinowski J."/>
            <person name="Ruckert C."/>
        </authorList>
    </citation>
    <scope>NUCLEOTIDE SEQUENCE</scope>
    <source>
        <strain evidence="1">CGMCC 4.5737</strain>
    </source>
</reference>
<reference evidence="1" key="2">
    <citation type="submission" date="2020-09" db="EMBL/GenBank/DDBJ databases">
        <authorList>
            <person name="Sun Q."/>
            <person name="Zhou Y."/>
        </authorList>
    </citation>
    <scope>NUCLEOTIDE SEQUENCE</scope>
    <source>
        <strain evidence="1">CGMCC 4.5737</strain>
    </source>
</reference>
<dbReference type="Proteomes" id="UP000637578">
    <property type="component" value="Unassembled WGS sequence"/>
</dbReference>
<keyword evidence="2" id="KW-1185">Reference proteome</keyword>
<dbReference type="AlphaFoldDB" id="A0A8J3FVU3"/>
<sequence>MALRELPTVGTPVMTPLGPGRVFRYQREYGGYLVPVRLDRFPCPVRIYCLVELDLIIDSAAEPASPCPHSADEDPARVAGGHDVVRAAPFRPRARTIASISSATPSSSLLDTTR</sequence>
<name>A0A8J3FVU3_9PSEU</name>
<evidence type="ECO:0000313" key="2">
    <source>
        <dbReference type="Proteomes" id="UP000637578"/>
    </source>
</evidence>
<protein>
    <submittedName>
        <fullName evidence="1">Uncharacterized protein</fullName>
    </submittedName>
</protein>
<dbReference type="EMBL" id="BMMK01000010">
    <property type="protein sequence ID" value="GGM54093.1"/>
    <property type="molecule type" value="Genomic_DNA"/>
</dbReference>
<evidence type="ECO:0000313" key="1">
    <source>
        <dbReference type="EMBL" id="GGM54093.1"/>
    </source>
</evidence>
<proteinExistence type="predicted"/>
<gene>
    <name evidence="1" type="ORF">GCM10012275_26510</name>
</gene>
<comment type="caution">
    <text evidence="1">The sequence shown here is derived from an EMBL/GenBank/DDBJ whole genome shotgun (WGS) entry which is preliminary data.</text>
</comment>
<organism evidence="1 2">
    <name type="scientific">Longimycelium tulufanense</name>
    <dbReference type="NCBI Taxonomy" id="907463"/>
    <lineage>
        <taxon>Bacteria</taxon>
        <taxon>Bacillati</taxon>
        <taxon>Actinomycetota</taxon>
        <taxon>Actinomycetes</taxon>
        <taxon>Pseudonocardiales</taxon>
        <taxon>Pseudonocardiaceae</taxon>
        <taxon>Longimycelium</taxon>
    </lineage>
</organism>